<dbReference type="EMBL" id="CAJVQB010110417">
    <property type="protein sequence ID" value="CAG8852222.1"/>
    <property type="molecule type" value="Genomic_DNA"/>
</dbReference>
<sequence length="78" mass="8971">KFSSPSIDLLCNKKIVRPDPKISDYTTPTSKWTILIPELLTTNNDDIEMSDIDLENTSLREEILLENKNQDKEPLPNK</sequence>
<dbReference type="Proteomes" id="UP000789901">
    <property type="component" value="Unassembled WGS sequence"/>
</dbReference>
<protein>
    <submittedName>
        <fullName evidence="1">27605_t:CDS:1</fullName>
    </submittedName>
</protein>
<organism evidence="1 2">
    <name type="scientific">Gigaspora margarita</name>
    <dbReference type="NCBI Taxonomy" id="4874"/>
    <lineage>
        <taxon>Eukaryota</taxon>
        <taxon>Fungi</taxon>
        <taxon>Fungi incertae sedis</taxon>
        <taxon>Mucoromycota</taxon>
        <taxon>Glomeromycotina</taxon>
        <taxon>Glomeromycetes</taxon>
        <taxon>Diversisporales</taxon>
        <taxon>Gigasporaceae</taxon>
        <taxon>Gigaspora</taxon>
    </lineage>
</organism>
<accession>A0ABN7XAP3</accession>
<evidence type="ECO:0000313" key="1">
    <source>
        <dbReference type="EMBL" id="CAG8852222.1"/>
    </source>
</evidence>
<comment type="caution">
    <text evidence="1">The sequence shown here is derived from an EMBL/GenBank/DDBJ whole genome shotgun (WGS) entry which is preliminary data.</text>
</comment>
<keyword evidence="2" id="KW-1185">Reference proteome</keyword>
<reference evidence="1 2" key="1">
    <citation type="submission" date="2021-06" db="EMBL/GenBank/DDBJ databases">
        <authorList>
            <person name="Kallberg Y."/>
            <person name="Tangrot J."/>
            <person name="Rosling A."/>
        </authorList>
    </citation>
    <scope>NUCLEOTIDE SEQUENCE [LARGE SCALE GENOMIC DNA]</scope>
    <source>
        <strain evidence="1 2">120-4 pot B 10/14</strain>
    </source>
</reference>
<gene>
    <name evidence="1" type="ORF">GMARGA_LOCUS41124</name>
</gene>
<feature type="non-terminal residue" evidence="1">
    <location>
        <position position="1"/>
    </location>
</feature>
<name>A0ABN7XAP3_GIGMA</name>
<proteinExistence type="predicted"/>
<evidence type="ECO:0000313" key="2">
    <source>
        <dbReference type="Proteomes" id="UP000789901"/>
    </source>
</evidence>